<keyword evidence="2" id="KW-1185">Reference proteome</keyword>
<dbReference type="Proteomes" id="UP001501475">
    <property type="component" value="Unassembled WGS sequence"/>
</dbReference>
<organism evidence="1 2">
    <name type="scientific">Nostocoides vanveenii</name>
    <dbReference type="NCBI Taxonomy" id="330835"/>
    <lineage>
        <taxon>Bacteria</taxon>
        <taxon>Bacillati</taxon>
        <taxon>Actinomycetota</taxon>
        <taxon>Actinomycetes</taxon>
        <taxon>Micrococcales</taxon>
        <taxon>Intrasporangiaceae</taxon>
        <taxon>Nostocoides</taxon>
    </lineage>
</organism>
<comment type="caution">
    <text evidence="1">The sequence shown here is derived from an EMBL/GenBank/DDBJ whole genome shotgun (WGS) entry which is preliminary data.</text>
</comment>
<name>A0ABP4WCC2_9MICO</name>
<protein>
    <submittedName>
        <fullName evidence="1">Uncharacterized protein</fullName>
    </submittedName>
</protein>
<dbReference type="EMBL" id="BAAAPN010000024">
    <property type="protein sequence ID" value="GAA1751126.1"/>
    <property type="molecule type" value="Genomic_DNA"/>
</dbReference>
<accession>A0ABP4WCC2</accession>
<evidence type="ECO:0000313" key="2">
    <source>
        <dbReference type="Proteomes" id="UP001501475"/>
    </source>
</evidence>
<proteinExistence type="predicted"/>
<gene>
    <name evidence="1" type="ORF">GCM10009810_09320</name>
</gene>
<reference evidence="2" key="1">
    <citation type="journal article" date="2019" name="Int. J. Syst. Evol. Microbiol.">
        <title>The Global Catalogue of Microorganisms (GCM) 10K type strain sequencing project: providing services to taxonomists for standard genome sequencing and annotation.</title>
        <authorList>
            <consortium name="The Broad Institute Genomics Platform"/>
            <consortium name="The Broad Institute Genome Sequencing Center for Infectious Disease"/>
            <person name="Wu L."/>
            <person name="Ma J."/>
        </authorList>
    </citation>
    <scope>NUCLEOTIDE SEQUENCE [LARGE SCALE GENOMIC DNA]</scope>
    <source>
        <strain evidence="2">JCM 15591</strain>
    </source>
</reference>
<dbReference type="RefSeq" id="WP_344062795.1">
    <property type="nucleotide sequence ID" value="NZ_BAAAPN010000024.1"/>
</dbReference>
<evidence type="ECO:0000313" key="1">
    <source>
        <dbReference type="EMBL" id="GAA1751126.1"/>
    </source>
</evidence>
<sequence length="112" mass="12411">MADLHDELAIVAFETRESLRQWLIASYDTSPGVWVRIAKARSGTPSVTFHDVLEEGLCFGWSESTRHAGDEFTYLQRFAPRRSRGTTSARNTRLVAELRAAGLMTPAGEAAL</sequence>